<dbReference type="PANTHER" id="PTHR19959">
    <property type="entry name" value="KINESIN LIGHT CHAIN"/>
    <property type="match status" value="1"/>
</dbReference>
<dbReference type="SUPFAM" id="SSF48452">
    <property type="entry name" value="TPR-like"/>
    <property type="match status" value="3"/>
</dbReference>
<name>A0ABP0G4P7_CLALP</name>
<dbReference type="InterPro" id="IPR011990">
    <property type="entry name" value="TPR-like_helical_dom_sf"/>
</dbReference>
<dbReference type="Gene3D" id="1.25.40.10">
    <property type="entry name" value="Tetratricopeptide repeat domain"/>
    <property type="match status" value="3"/>
</dbReference>
<proteinExistence type="predicted"/>
<gene>
    <name evidence="2" type="ORF">CVLEPA_LOCUS18418</name>
</gene>
<reference evidence="2 3" key="1">
    <citation type="submission" date="2024-02" db="EMBL/GenBank/DDBJ databases">
        <authorList>
            <person name="Daric V."/>
            <person name="Darras S."/>
        </authorList>
    </citation>
    <scope>NUCLEOTIDE SEQUENCE [LARGE SCALE GENOMIC DNA]</scope>
</reference>
<dbReference type="InterPro" id="IPR019734">
    <property type="entry name" value="TPR_rpt"/>
</dbReference>
<dbReference type="EMBL" id="CAWYQH010000102">
    <property type="protein sequence ID" value="CAK8686488.1"/>
    <property type="molecule type" value="Genomic_DNA"/>
</dbReference>
<dbReference type="SMART" id="SM00028">
    <property type="entry name" value="TPR"/>
    <property type="match status" value="6"/>
</dbReference>
<dbReference type="Pfam" id="PF03445">
    <property type="entry name" value="DUF294"/>
    <property type="match status" value="1"/>
</dbReference>
<sequence>MLQKPKMMEGESLIQTELKLAQDLKQCCDAEGKEINPFMSAPILNEIGLIYRKRSPDKLSLIRSAVLLNAAVARQPSNAKFQNDVKEICSYLLQVTGAHKTNTDLVKISKQVKVKIQQMREEAEEKLGLLTEIPYEITDDHFKKLAEQKIKIVEGLQNMITEKYKSIMEYVSAECKNIMGTIPCRFNVTGMGSLARGEITPYSDFEHIILLEEGIQHKSDYKKILEYFRWFSVIFHFIIINLQETIVPSVAIPSLNNSTNPEHNWFYDFYTTRGVSFDGFLVHACKFPLGRTQTTNKKPWTTELIKPVSEMLQYLDFEVALKNGYHLNEVLKETCFVFGNKRVYSEFVQGRCKVQNNDNEAHQRQRMKQLKEDLDNFDVMKMNNLSSASSCNIKRMIYRSISLFISTLGHLYAVATYSTFKTIRQLRKRGAIKDEVARGLLFALAVVCEVRLKVYMAKRRQDDTVDKGETLREWVPDMRTQVVTVVGERSMVECLTTAWILQNFLRDKESSRGFLQDRQLTLVSSFYIKPIVLYTLNLHNRVIEEWLKCKKQSYPNEYLEAFACFRAGEAFSQLGKFKEALEVWKGLENQLKQNPFLNARYLRQKSYCLFNLRKWKDVIEHTNKAKLEIASWNILNYDFKQALYSTAGAAKHRSGLFQEALSEFRDFFKCPLDKTLPRNRQNIAMSLLYVGRCLLELGKADSAIHKGREVLELSKQMKSITVMDSYRLLSRCYFSKQKYKKSLEYCEKELESRNETIDLINNDPQGFVDVERRIEECKEKLGYYGLEPKSVVSPDNGTHNIHNGNEMLQYLDFEVALKNGYHLNEVLKETCFVFGDRKLYDDFEHGRESYIAASVCLSLLLAIDLYSIKFSSSFNVVRQLQKEDRINGETASGLLFALAVACEVRLKVYMAKGRQDDCLDKGETFRDWVSDIRMQVIKIVGERSMVECINVANQLQMFLRMLKSNQCQLLNTKLIIDSSFYLKLQAISLLGCNDRVIKEWNDRHNKQLCVNDYLKSSVCFCVATAYMSSGKYQALQIFLSFENHSVQLNRDFNVAGMILKALCLLNLGKCKEAVEQTNRAKRKMASMDFNDSSFKPALYNIVGIAKYELGLFHEALTEFRNYFKCPFDKTIPRNHMYMIQSLIYVGICLMELGKLDSAMHKPRQALELSKQIKSFFILKSYILLSECYFRKEKYKRSLEYAEKALGCVNEIRDCSIGKHFNIEGIEAVITACKKKLGYDNTACA</sequence>
<dbReference type="PANTHER" id="PTHR19959:SF119">
    <property type="entry name" value="FUNGAL LIPASE-LIKE DOMAIN-CONTAINING PROTEIN"/>
    <property type="match status" value="1"/>
</dbReference>
<keyword evidence="3" id="KW-1185">Reference proteome</keyword>
<accession>A0ABP0G4P7</accession>
<dbReference type="InterPro" id="IPR005105">
    <property type="entry name" value="GlnD_Uridyltrans_N"/>
</dbReference>
<dbReference type="Proteomes" id="UP001642483">
    <property type="component" value="Unassembled WGS sequence"/>
</dbReference>
<feature type="domain" description="Protein-PII uridylyltransferase N-terminal" evidence="1">
    <location>
        <begin position="143"/>
        <end position="222"/>
    </location>
</feature>
<comment type="caution">
    <text evidence="2">The sequence shown here is derived from an EMBL/GenBank/DDBJ whole genome shotgun (WGS) entry which is preliminary data.</text>
</comment>
<evidence type="ECO:0000313" key="2">
    <source>
        <dbReference type="EMBL" id="CAK8686488.1"/>
    </source>
</evidence>
<evidence type="ECO:0000259" key="1">
    <source>
        <dbReference type="Pfam" id="PF03445"/>
    </source>
</evidence>
<organism evidence="2 3">
    <name type="scientific">Clavelina lepadiformis</name>
    <name type="common">Light-bulb sea squirt</name>
    <name type="synonym">Ascidia lepadiformis</name>
    <dbReference type="NCBI Taxonomy" id="159417"/>
    <lineage>
        <taxon>Eukaryota</taxon>
        <taxon>Metazoa</taxon>
        <taxon>Chordata</taxon>
        <taxon>Tunicata</taxon>
        <taxon>Ascidiacea</taxon>
        <taxon>Aplousobranchia</taxon>
        <taxon>Clavelinidae</taxon>
        <taxon>Clavelina</taxon>
    </lineage>
</organism>
<protein>
    <recommendedName>
        <fullName evidence="1">Protein-PII uridylyltransferase N-terminal domain-containing protein</fullName>
    </recommendedName>
</protein>
<evidence type="ECO:0000313" key="3">
    <source>
        <dbReference type="Proteomes" id="UP001642483"/>
    </source>
</evidence>